<keyword evidence="5" id="KW-0808">Transferase</keyword>
<evidence type="ECO:0000256" key="8">
    <source>
        <dbReference type="ARBA" id="ARBA00022989"/>
    </source>
</evidence>
<feature type="transmembrane region" description="Helical" evidence="12">
    <location>
        <begin position="262"/>
        <end position="285"/>
    </location>
</feature>
<keyword evidence="8 12" id="KW-1133">Transmembrane helix</keyword>
<evidence type="ECO:0000256" key="10">
    <source>
        <dbReference type="ARBA" id="ARBA00023136"/>
    </source>
</evidence>
<keyword evidence="6 12" id="KW-0812">Transmembrane</keyword>
<evidence type="ECO:0000256" key="6">
    <source>
        <dbReference type="ARBA" id="ARBA00022692"/>
    </source>
</evidence>
<dbReference type="SMART" id="SM00387">
    <property type="entry name" value="HATPase_c"/>
    <property type="match status" value="1"/>
</dbReference>
<accession>A0A7U4KEJ8</accession>
<dbReference type="PANTHER" id="PTHR45436">
    <property type="entry name" value="SENSOR HISTIDINE KINASE YKOH"/>
    <property type="match status" value="1"/>
</dbReference>
<dbReference type="PROSITE" id="PS50885">
    <property type="entry name" value="HAMP"/>
    <property type="match status" value="1"/>
</dbReference>
<gene>
    <name evidence="15" type="ORF">GS08_07640</name>
</gene>
<dbReference type="RefSeq" id="WP_038425990.1">
    <property type="nucleotide sequence ID" value="NZ_CP008885.1"/>
</dbReference>
<evidence type="ECO:0000313" key="15">
    <source>
        <dbReference type="EMBL" id="AIF90979.1"/>
    </source>
</evidence>
<dbReference type="InterPro" id="IPR003661">
    <property type="entry name" value="HisK_dim/P_dom"/>
</dbReference>
<feature type="domain" description="Histidine kinase" evidence="13">
    <location>
        <begin position="354"/>
        <end position="631"/>
    </location>
</feature>
<feature type="compositionally biased region" description="Polar residues" evidence="11">
    <location>
        <begin position="650"/>
        <end position="667"/>
    </location>
</feature>
<feature type="region of interest" description="Disordered" evidence="11">
    <location>
        <begin position="634"/>
        <end position="667"/>
    </location>
</feature>
<keyword evidence="9" id="KW-0902">Two-component regulatory system</keyword>
<evidence type="ECO:0000256" key="5">
    <source>
        <dbReference type="ARBA" id="ARBA00022679"/>
    </source>
</evidence>
<dbReference type="CDD" id="cd00075">
    <property type="entry name" value="HATPase"/>
    <property type="match status" value="1"/>
</dbReference>
<dbReference type="InterPro" id="IPR003594">
    <property type="entry name" value="HATPase_dom"/>
</dbReference>
<dbReference type="GO" id="GO:0005886">
    <property type="term" value="C:plasma membrane"/>
    <property type="evidence" value="ECO:0007669"/>
    <property type="project" value="UniProtKB-SubCell"/>
</dbReference>
<keyword evidence="4" id="KW-0597">Phosphoprotein</keyword>
<evidence type="ECO:0000256" key="3">
    <source>
        <dbReference type="ARBA" id="ARBA00012438"/>
    </source>
</evidence>
<dbReference type="SMART" id="SM00304">
    <property type="entry name" value="HAMP"/>
    <property type="match status" value="1"/>
</dbReference>
<evidence type="ECO:0000256" key="11">
    <source>
        <dbReference type="SAM" id="MobiDB-lite"/>
    </source>
</evidence>
<evidence type="ECO:0000256" key="2">
    <source>
        <dbReference type="ARBA" id="ARBA00004236"/>
    </source>
</evidence>
<evidence type="ECO:0000256" key="9">
    <source>
        <dbReference type="ARBA" id="ARBA00023012"/>
    </source>
</evidence>
<dbReference type="Gene3D" id="1.10.287.130">
    <property type="match status" value="1"/>
</dbReference>
<dbReference type="CDD" id="cd06225">
    <property type="entry name" value="HAMP"/>
    <property type="match status" value="1"/>
</dbReference>
<dbReference type="SUPFAM" id="SSF158472">
    <property type="entry name" value="HAMP domain-like"/>
    <property type="match status" value="1"/>
</dbReference>
<evidence type="ECO:0000259" key="14">
    <source>
        <dbReference type="PROSITE" id="PS50885"/>
    </source>
</evidence>
<feature type="transmembrane region" description="Helical" evidence="12">
    <location>
        <begin position="56"/>
        <end position="79"/>
    </location>
</feature>
<organism evidence="15 16">
    <name type="scientific">Bifidobacterium longum</name>
    <dbReference type="NCBI Taxonomy" id="216816"/>
    <lineage>
        <taxon>Bacteria</taxon>
        <taxon>Bacillati</taxon>
        <taxon>Actinomycetota</taxon>
        <taxon>Actinomycetes</taxon>
        <taxon>Bifidobacteriales</taxon>
        <taxon>Bifidobacteriaceae</taxon>
        <taxon>Bifidobacterium</taxon>
    </lineage>
</organism>
<evidence type="ECO:0000256" key="1">
    <source>
        <dbReference type="ARBA" id="ARBA00000085"/>
    </source>
</evidence>
<evidence type="ECO:0000259" key="13">
    <source>
        <dbReference type="PROSITE" id="PS50109"/>
    </source>
</evidence>
<dbReference type="InterPro" id="IPR036890">
    <property type="entry name" value="HATPase_C_sf"/>
</dbReference>
<evidence type="ECO:0000256" key="4">
    <source>
        <dbReference type="ARBA" id="ARBA00022553"/>
    </source>
</evidence>
<evidence type="ECO:0000256" key="12">
    <source>
        <dbReference type="SAM" id="Phobius"/>
    </source>
</evidence>
<dbReference type="InterPro" id="IPR004358">
    <property type="entry name" value="Sig_transdc_His_kin-like_C"/>
</dbReference>
<dbReference type="Pfam" id="PF00672">
    <property type="entry name" value="HAMP"/>
    <property type="match status" value="1"/>
</dbReference>
<comment type="subcellular location">
    <subcellularLocation>
        <location evidence="2">Cell membrane</location>
    </subcellularLocation>
</comment>
<dbReference type="PANTHER" id="PTHR45436:SF5">
    <property type="entry name" value="SENSOR HISTIDINE KINASE TRCS"/>
    <property type="match status" value="1"/>
</dbReference>
<dbReference type="EC" id="2.7.13.3" evidence="3"/>
<dbReference type="Gene3D" id="3.30.565.10">
    <property type="entry name" value="Histidine kinase-like ATPase, C-terminal domain"/>
    <property type="match status" value="1"/>
</dbReference>
<feature type="compositionally biased region" description="Low complexity" evidence="11">
    <location>
        <begin position="12"/>
        <end position="26"/>
    </location>
</feature>
<dbReference type="CDD" id="cd00082">
    <property type="entry name" value="HisKA"/>
    <property type="match status" value="1"/>
</dbReference>
<feature type="region of interest" description="Disordered" evidence="11">
    <location>
        <begin position="1"/>
        <end position="31"/>
    </location>
</feature>
<comment type="catalytic activity">
    <reaction evidence="1">
        <text>ATP + protein L-histidine = ADP + protein N-phospho-L-histidine.</text>
        <dbReference type="EC" id="2.7.13.3"/>
    </reaction>
</comment>
<dbReference type="SUPFAM" id="SSF47384">
    <property type="entry name" value="Homodimeric domain of signal transducing histidine kinase"/>
    <property type="match status" value="1"/>
</dbReference>
<reference evidence="15 16" key="2">
    <citation type="submission" date="2014-07" db="EMBL/GenBank/DDBJ databases">
        <title>Bifidobacterium longum genome.</title>
        <authorList>
            <person name="Yuan J."/>
            <person name="Wei X."/>
            <person name="Li H."/>
            <person name="Liu W."/>
            <person name="Wang X."/>
        </authorList>
    </citation>
    <scope>NUCLEOTIDE SEQUENCE [LARGE SCALE GENOMIC DNA]</scope>
    <source>
        <strain evidence="15 16">BXY01</strain>
    </source>
</reference>
<dbReference type="InterPro" id="IPR036097">
    <property type="entry name" value="HisK_dim/P_sf"/>
</dbReference>
<evidence type="ECO:0000313" key="16">
    <source>
        <dbReference type="Proteomes" id="UP000028505"/>
    </source>
</evidence>
<dbReference type="EMBL" id="CP008885">
    <property type="protein sequence ID" value="AIF90979.1"/>
    <property type="molecule type" value="Genomic_DNA"/>
</dbReference>
<dbReference type="Gene3D" id="6.10.340.10">
    <property type="match status" value="1"/>
</dbReference>
<dbReference type="PRINTS" id="PR00344">
    <property type="entry name" value="BCTRLSENSOR"/>
</dbReference>
<keyword evidence="7 15" id="KW-0418">Kinase</keyword>
<dbReference type="InterPro" id="IPR003660">
    <property type="entry name" value="HAMP_dom"/>
</dbReference>
<keyword evidence="10 12" id="KW-0472">Membrane</keyword>
<dbReference type="PROSITE" id="PS50109">
    <property type="entry name" value="HIS_KIN"/>
    <property type="match status" value="1"/>
</dbReference>
<dbReference type="Pfam" id="PF00512">
    <property type="entry name" value="HisKA"/>
    <property type="match status" value="1"/>
</dbReference>
<reference evidence="15 16" key="1">
    <citation type="submission" date="2014-06" db="EMBL/GenBank/DDBJ databases">
        <authorList>
            <person name="Zhao X."/>
        </authorList>
    </citation>
    <scope>NUCLEOTIDE SEQUENCE [LARGE SCALE GENOMIC DNA]</scope>
    <source>
        <strain evidence="15 16">BXY01</strain>
    </source>
</reference>
<dbReference type="GO" id="GO:0000155">
    <property type="term" value="F:phosphorelay sensor kinase activity"/>
    <property type="evidence" value="ECO:0007669"/>
    <property type="project" value="InterPro"/>
</dbReference>
<dbReference type="Proteomes" id="UP000028505">
    <property type="component" value="Chromosome"/>
</dbReference>
<evidence type="ECO:0000256" key="7">
    <source>
        <dbReference type="ARBA" id="ARBA00022777"/>
    </source>
</evidence>
<dbReference type="InterPro" id="IPR005467">
    <property type="entry name" value="His_kinase_dom"/>
</dbReference>
<proteinExistence type="predicted"/>
<name>A0A7U4KEJ8_BIFLN</name>
<dbReference type="SMART" id="SM00388">
    <property type="entry name" value="HisKA"/>
    <property type="match status" value="1"/>
</dbReference>
<dbReference type="SUPFAM" id="SSF55874">
    <property type="entry name" value="ATPase domain of HSP90 chaperone/DNA topoisomerase II/histidine kinase"/>
    <property type="match status" value="1"/>
</dbReference>
<dbReference type="Pfam" id="PF02518">
    <property type="entry name" value="HATPase_c"/>
    <property type="match status" value="1"/>
</dbReference>
<dbReference type="FunFam" id="1.10.287.130:FF:000001">
    <property type="entry name" value="Two-component sensor histidine kinase"/>
    <property type="match status" value="1"/>
</dbReference>
<protein>
    <recommendedName>
        <fullName evidence="3">histidine kinase</fullName>
        <ecNumber evidence="3">2.7.13.3</ecNumber>
    </recommendedName>
</protein>
<sequence>MSIPDKQSGGVPPSSTPNAAPNTNPMPAMPPFAAHFQERHERKKNMLMRHIDRISLSSKLVACTIAVLLIGVSVISFSIRALVNNYMLQKTDTQLSSQSQLVVNNIDLLSKNDSSGPNSYFLQIQYTDGTKDKEGNPLVVTPLMPQMQDGIVSVPILPTYGDTSGITLGQAFTTQAVAKQIITVQSDSADSQNDPANGNSNSSDTIAKVLANPTVNANHAAIVTARAPWRILPVTFQQNGKDRAVVYIGLSLADQIDTVNTLTRYCIVVGIAVVLLGGSLSTLIIQHTMTSLKRIEKTAAKIAAGDLSQRIPSAPENTEVGSLAASLNSMLTRIESSFHEQEETTDKMKRFVSDASHELRTPLAAIHGYAELYKMQRDMPGALERADESIEHIERSSQRMTVLVEDLLSLARLDEGRGIDVTGTVKLSSLVTDAVDDLHALDPDRAVRRMQISLEPARDLNHPAEFNLAEGDWPEVVLPGDASRLRQVVTNIVGNIHRYTPADSPADSPAEAALGVMPAAIDPRQLARMPASDASMRRFIDAAEVGASMQTGYRYAVLRFVDHGPGVPPESRSKIFERFYTADPSRAREKGGTGLGMAIAQSVVKAHHGFICATGTDGGGLTFTVVLPIEQIAAPEPKQSTGKTKDAKQKTSWFSSERKTQATQPKA</sequence>
<dbReference type="AlphaFoldDB" id="A0A7U4KEJ8"/>
<dbReference type="KEGG" id="blx:GS08_07640"/>
<feature type="domain" description="HAMP" evidence="14">
    <location>
        <begin position="286"/>
        <end position="339"/>
    </location>
</feature>
<dbReference type="InterPro" id="IPR050428">
    <property type="entry name" value="TCS_sensor_his_kinase"/>
</dbReference>